<dbReference type="Pfam" id="PF13692">
    <property type="entry name" value="Glyco_trans_1_4"/>
    <property type="match status" value="1"/>
</dbReference>
<dbReference type="SUPFAM" id="SSF53335">
    <property type="entry name" value="S-adenosyl-L-methionine-dependent methyltransferases"/>
    <property type="match status" value="1"/>
</dbReference>
<dbReference type="PANTHER" id="PTHR44942:SF4">
    <property type="entry name" value="METHYLTRANSFERASE TYPE 11 DOMAIN-CONTAINING PROTEIN"/>
    <property type="match status" value="1"/>
</dbReference>
<organism evidence="6 7">
    <name type="scientific">Paraburkholderia panacisoli</name>
    <dbReference type="NCBI Taxonomy" id="2603818"/>
    <lineage>
        <taxon>Bacteria</taxon>
        <taxon>Pseudomonadati</taxon>
        <taxon>Pseudomonadota</taxon>
        <taxon>Betaproteobacteria</taxon>
        <taxon>Burkholderiales</taxon>
        <taxon>Burkholderiaceae</taxon>
        <taxon>Paraburkholderia</taxon>
    </lineage>
</organism>
<dbReference type="Gene3D" id="3.40.50.150">
    <property type="entry name" value="Vaccinia Virus protein VP39"/>
    <property type="match status" value="1"/>
</dbReference>
<evidence type="ECO:0000259" key="5">
    <source>
        <dbReference type="Pfam" id="PF08241"/>
    </source>
</evidence>
<feature type="domain" description="Methyltransferase type 11" evidence="5">
    <location>
        <begin position="54"/>
        <end position="147"/>
    </location>
</feature>
<keyword evidence="7" id="KW-1185">Reference proteome</keyword>
<sequence length="1125" mass="123205">MTSQIRRLRFGRQSSGVQQFTGERYIPAVSGAIQYEHYHRYLFAAPICEGKDILDIASGEGYGADVLAQVARTVVGVDVDAEAVGAARNRYVRDNLRFEQGSATLIPLPDASVDVVTSFETLEHFREHEQFMREVCRVLRPNGLLIVSTPNRPVYSPPGAMPNEYHVRELDRAEFVQFLGVGFTNINLYVQKASAGSIIFHEEHGAARDVSLWTEVDAGTYERTSTIPGAVYFVALATNGELPAIEGTILDCSHSFQEYDRVRNEQVGQQAGDIARLTFETMQRADEIGRLTAETVRLTEAVVKRDADIGQLTSETVRLNAVIVERNQELERVAAEQRQRDAELACQQQALATLADAQTPRHLVETLTQQMETFSARLKTMSSPATEATGAGPDLDDPLEADTVHALRTQNRALHAEIESLRASFSWRVTRPVRLISTRLLRPAKARASVLLGRAPRQPAAANRSARIAMALPANWRDVPFVPFEKPLRTRVTIAMIASREATTLDASLRMLSATLKSADTEVIVISDAESPVAAQRGVQVRHAPDATMHITGVRDRIGEVEGEYLVLMSDRLAAHPGWLDAMLELFDRFPDAGAVTGLLLDEKGDVIAAGSGVSSDGRLVANASGSAADDSRVASVARVSAASPGILMVRASLWRQLSPQLIAGAPFEAGIASLALLLASEAIHTYCQPFARFSFVSDAARIPAPSRDAWDNAYQGWQLRDRFETVFANYAGTTDVLPLATRPKIVIVDAFVPKPDQDSGSADLFWYMRIFQAFGYEVCFIAAFEQVEPQPYADLLRGWGFRVLIANGMISLQEITTREAVTANLVMLQRISVASHLVDTVRRTAPRAKLVFSTVDLHYLREERAAIVERSASALSHALEVRRAELHAIGVADATTVVSHVERDIVKRLMPAANVHRIPIPRIPTRAPTSFEARRGVVFIGGFAHQPNIDAVKYLVGEIWPLVRRRLPDIELQVVGSNVTPDIAALDAPQDGVRIVGFVEDLSSILDHVRLSVAPLRFGAGVKGKVVSSLLHGVPCVLSKVASEGMGLVTGEHILEGDTPQQLADEIVRLHEDAELWQRLADAGFQAALSEFSVRTVAECFRTMLESIGLGKTVDETGLRFLPQ</sequence>
<keyword evidence="2 6" id="KW-0489">Methyltransferase</keyword>
<evidence type="ECO:0000313" key="6">
    <source>
        <dbReference type="EMBL" id="KAA1002566.1"/>
    </source>
</evidence>
<dbReference type="PANTHER" id="PTHR44942">
    <property type="entry name" value="METHYLTRANSF_11 DOMAIN-CONTAINING PROTEIN"/>
    <property type="match status" value="1"/>
</dbReference>
<dbReference type="Gene3D" id="3.40.50.2000">
    <property type="entry name" value="Glycogen Phosphorylase B"/>
    <property type="match status" value="1"/>
</dbReference>
<name>A0A5B0GGU2_9BURK</name>
<dbReference type="GO" id="GO:0032259">
    <property type="term" value="P:methylation"/>
    <property type="evidence" value="ECO:0007669"/>
    <property type="project" value="UniProtKB-KW"/>
</dbReference>
<dbReference type="CDD" id="cd03801">
    <property type="entry name" value="GT4_PimA-like"/>
    <property type="match status" value="1"/>
</dbReference>
<evidence type="ECO:0000256" key="2">
    <source>
        <dbReference type="ARBA" id="ARBA00022603"/>
    </source>
</evidence>
<evidence type="ECO:0000256" key="3">
    <source>
        <dbReference type="ARBA" id="ARBA00022679"/>
    </source>
</evidence>
<dbReference type="Pfam" id="PF08241">
    <property type="entry name" value="Methyltransf_11"/>
    <property type="match status" value="1"/>
</dbReference>
<dbReference type="InterPro" id="IPR029063">
    <property type="entry name" value="SAM-dependent_MTases_sf"/>
</dbReference>
<comment type="similarity">
    <text evidence="1">Belongs to the methyltransferase superfamily.</text>
</comment>
<dbReference type="InterPro" id="IPR013216">
    <property type="entry name" value="Methyltransf_11"/>
</dbReference>
<evidence type="ECO:0000256" key="1">
    <source>
        <dbReference type="ARBA" id="ARBA00008361"/>
    </source>
</evidence>
<protein>
    <submittedName>
        <fullName evidence="6">Methyltransferase domain-containing protein</fullName>
    </submittedName>
</protein>
<dbReference type="RefSeq" id="WP_149674690.1">
    <property type="nucleotide sequence ID" value="NZ_VTUZ01000037.1"/>
</dbReference>
<feature type="region of interest" description="Disordered" evidence="4">
    <location>
        <begin position="379"/>
        <end position="399"/>
    </location>
</feature>
<dbReference type="Gene3D" id="3.90.550.10">
    <property type="entry name" value="Spore Coat Polysaccharide Biosynthesis Protein SpsA, Chain A"/>
    <property type="match status" value="1"/>
</dbReference>
<dbReference type="InterPro" id="IPR029044">
    <property type="entry name" value="Nucleotide-diphossugar_trans"/>
</dbReference>
<dbReference type="InterPro" id="IPR051052">
    <property type="entry name" value="Diverse_substrate_MTase"/>
</dbReference>
<evidence type="ECO:0000256" key="4">
    <source>
        <dbReference type="SAM" id="MobiDB-lite"/>
    </source>
</evidence>
<dbReference type="SUPFAM" id="SSF53448">
    <property type="entry name" value="Nucleotide-diphospho-sugar transferases"/>
    <property type="match status" value="1"/>
</dbReference>
<dbReference type="Proteomes" id="UP000325273">
    <property type="component" value="Unassembled WGS sequence"/>
</dbReference>
<accession>A0A5B0GGU2</accession>
<dbReference type="CDD" id="cd00761">
    <property type="entry name" value="Glyco_tranf_GTA_type"/>
    <property type="match status" value="1"/>
</dbReference>
<comment type="caution">
    <text evidence="6">The sequence shown here is derived from an EMBL/GenBank/DDBJ whole genome shotgun (WGS) entry which is preliminary data.</text>
</comment>
<evidence type="ECO:0000313" key="7">
    <source>
        <dbReference type="Proteomes" id="UP000325273"/>
    </source>
</evidence>
<keyword evidence="3 6" id="KW-0808">Transferase</keyword>
<dbReference type="CDD" id="cd02440">
    <property type="entry name" value="AdoMet_MTases"/>
    <property type="match status" value="1"/>
</dbReference>
<dbReference type="EMBL" id="VTUZ01000037">
    <property type="protein sequence ID" value="KAA1002566.1"/>
    <property type="molecule type" value="Genomic_DNA"/>
</dbReference>
<reference evidence="6 7" key="1">
    <citation type="submission" date="2019-08" db="EMBL/GenBank/DDBJ databases">
        <title>Paraburkholderia sp. DCY113.</title>
        <authorList>
            <person name="Kang J."/>
        </authorList>
    </citation>
    <scope>NUCLEOTIDE SEQUENCE [LARGE SCALE GENOMIC DNA]</scope>
    <source>
        <strain evidence="6 7">DCY113</strain>
    </source>
</reference>
<proteinExistence type="inferred from homology"/>
<dbReference type="AlphaFoldDB" id="A0A5B0GGU2"/>
<gene>
    <name evidence="6" type="ORF">FVF58_37210</name>
</gene>
<dbReference type="GO" id="GO:0008757">
    <property type="term" value="F:S-adenosylmethionine-dependent methyltransferase activity"/>
    <property type="evidence" value="ECO:0007669"/>
    <property type="project" value="InterPro"/>
</dbReference>
<dbReference type="SUPFAM" id="SSF53756">
    <property type="entry name" value="UDP-Glycosyltransferase/glycogen phosphorylase"/>
    <property type="match status" value="1"/>
</dbReference>